<dbReference type="InterPro" id="IPR003594">
    <property type="entry name" value="HATPase_dom"/>
</dbReference>
<reference evidence="8" key="1">
    <citation type="submission" date="2018-12" db="EMBL/GenBank/DDBJ databases">
        <title>Novel natural products biosynthetic potential of the class Ktedonobacteria.</title>
        <authorList>
            <person name="Zheng Y."/>
            <person name="Saitou A."/>
            <person name="Wang C.M."/>
            <person name="Toyoda A."/>
            <person name="Minakuchi Y."/>
            <person name="Sekiguchi Y."/>
            <person name="Ueda K."/>
            <person name="Takano H."/>
            <person name="Sakai Y."/>
            <person name="Yokota A."/>
            <person name="Yabe S."/>
        </authorList>
    </citation>
    <scope>NUCLEOTIDE SEQUENCE</scope>
    <source>
        <strain evidence="8">A3-2</strain>
    </source>
</reference>
<dbReference type="PROSITE" id="PS50043">
    <property type="entry name" value="HTH_LUXR_2"/>
    <property type="match status" value="1"/>
</dbReference>
<evidence type="ECO:0000256" key="5">
    <source>
        <dbReference type="ARBA" id="ARBA00023012"/>
    </source>
</evidence>
<evidence type="ECO:0000256" key="4">
    <source>
        <dbReference type="ARBA" id="ARBA00022777"/>
    </source>
</evidence>
<proteinExistence type="predicted"/>
<dbReference type="CDD" id="cd16917">
    <property type="entry name" value="HATPase_UhpB-NarQ-NarX-like"/>
    <property type="match status" value="1"/>
</dbReference>
<keyword evidence="5" id="KW-0902">Two-component regulatory system</keyword>
<keyword evidence="4" id="KW-0418">Kinase</keyword>
<evidence type="ECO:0000259" key="7">
    <source>
        <dbReference type="PROSITE" id="PS50109"/>
    </source>
</evidence>
<dbReference type="GO" id="GO:0006355">
    <property type="term" value="P:regulation of DNA-templated transcription"/>
    <property type="evidence" value="ECO:0007669"/>
    <property type="project" value="InterPro"/>
</dbReference>
<dbReference type="AlphaFoldDB" id="A0A455T1D5"/>
<dbReference type="Gene3D" id="1.10.10.10">
    <property type="entry name" value="Winged helix-like DNA-binding domain superfamily/Winged helix DNA-binding domain"/>
    <property type="match status" value="1"/>
</dbReference>
<dbReference type="Pfam" id="PF02518">
    <property type="entry name" value="HATPase_c"/>
    <property type="match status" value="1"/>
</dbReference>
<evidence type="ECO:0000256" key="1">
    <source>
        <dbReference type="ARBA" id="ARBA00000085"/>
    </source>
</evidence>
<comment type="catalytic activity">
    <reaction evidence="1">
        <text>ATP + protein L-histidine = ADP + protein N-phospho-L-histidine.</text>
        <dbReference type="EC" id="2.7.13.3"/>
    </reaction>
</comment>
<dbReference type="InterPro" id="IPR036388">
    <property type="entry name" value="WH-like_DNA-bd_sf"/>
</dbReference>
<evidence type="ECO:0000256" key="2">
    <source>
        <dbReference type="ARBA" id="ARBA00012438"/>
    </source>
</evidence>
<dbReference type="SUPFAM" id="SSF55874">
    <property type="entry name" value="ATPase domain of HSP90 chaperone/DNA topoisomerase II/histidine kinase"/>
    <property type="match status" value="1"/>
</dbReference>
<gene>
    <name evidence="8" type="ORF">KTA_25460</name>
</gene>
<organism evidence="8">
    <name type="scientific">Thermogemmatispora argillosa</name>
    <dbReference type="NCBI Taxonomy" id="2045280"/>
    <lineage>
        <taxon>Bacteria</taxon>
        <taxon>Bacillati</taxon>
        <taxon>Chloroflexota</taxon>
        <taxon>Ktedonobacteria</taxon>
        <taxon>Thermogemmatisporales</taxon>
        <taxon>Thermogemmatisporaceae</taxon>
        <taxon>Thermogemmatispora</taxon>
    </lineage>
</organism>
<dbReference type="PANTHER" id="PTHR24421:SF10">
    <property type="entry name" value="NITRATE_NITRITE SENSOR PROTEIN NARQ"/>
    <property type="match status" value="1"/>
</dbReference>
<dbReference type="GO" id="GO:0004673">
    <property type="term" value="F:protein histidine kinase activity"/>
    <property type="evidence" value="ECO:0007669"/>
    <property type="project" value="UniProtKB-EC"/>
</dbReference>
<name>A0A455T1D5_9CHLR</name>
<feature type="domain" description="HTH luxR-type" evidence="6">
    <location>
        <begin position="160"/>
        <end position="225"/>
    </location>
</feature>
<dbReference type="EC" id="2.7.13.3" evidence="2"/>
<dbReference type="SMART" id="SM00421">
    <property type="entry name" value="HTH_LUXR"/>
    <property type="match status" value="1"/>
</dbReference>
<evidence type="ECO:0000313" key="8">
    <source>
        <dbReference type="EMBL" id="BBH94347.1"/>
    </source>
</evidence>
<accession>A0A455T1D5</accession>
<dbReference type="InterPro" id="IPR016032">
    <property type="entry name" value="Sig_transdc_resp-reg_C-effctor"/>
</dbReference>
<sequence length="228" mass="25470">MLNAAQQQLRQSLERLRETIATLAPAPPGEIGFEPALRSLLADFKRAEPAITLEVDQEQPLAIPHFLEPTVFHIIQEALNNVRKHAQASRVRVSIRQQKKALVVSIEDNGRGFLPEQREHALQPQLGLYFMRERVQRAGGRLTIQSAPQQGTRIEASFSLDLATSPLTPREREILQLLSSGASSRAIAQQLSLSVDGVNAHIQGLMRKLKARNRIQAVANALRLHWLE</sequence>
<evidence type="ECO:0000256" key="3">
    <source>
        <dbReference type="ARBA" id="ARBA00022679"/>
    </source>
</evidence>
<dbReference type="SUPFAM" id="SSF46894">
    <property type="entry name" value="C-terminal effector domain of the bipartite response regulators"/>
    <property type="match status" value="1"/>
</dbReference>
<dbReference type="InterPro" id="IPR005467">
    <property type="entry name" value="His_kinase_dom"/>
</dbReference>
<dbReference type="Gene3D" id="3.30.565.10">
    <property type="entry name" value="Histidine kinase-like ATPase, C-terminal domain"/>
    <property type="match status" value="1"/>
</dbReference>
<protein>
    <recommendedName>
        <fullName evidence="2">histidine kinase</fullName>
        <ecNumber evidence="2">2.7.13.3</ecNumber>
    </recommendedName>
</protein>
<dbReference type="Pfam" id="PF00196">
    <property type="entry name" value="GerE"/>
    <property type="match status" value="1"/>
</dbReference>
<dbReference type="EMBL" id="AP019377">
    <property type="protein sequence ID" value="BBH94347.1"/>
    <property type="molecule type" value="Genomic_DNA"/>
</dbReference>
<feature type="domain" description="Histidine kinase" evidence="7">
    <location>
        <begin position="73"/>
        <end position="162"/>
    </location>
</feature>
<keyword evidence="3" id="KW-0808">Transferase</keyword>
<dbReference type="PROSITE" id="PS50109">
    <property type="entry name" value="HIS_KIN"/>
    <property type="match status" value="1"/>
</dbReference>
<dbReference type="GO" id="GO:0003677">
    <property type="term" value="F:DNA binding"/>
    <property type="evidence" value="ECO:0007669"/>
    <property type="project" value="InterPro"/>
</dbReference>
<dbReference type="InterPro" id="IPR050482">
    <property type="entry name" value="Sensor_HK_TwoCompSys"/>
</dbReference>
<dbReference type="InterPro" id="IPR036890">
    <property type="entry name" value="HATPase_C_sf"/>
</dbReference>
<dbReference type="GO" id="GO:0000160">
    <property type="term" value="P:phosphorelay signal transduction system"/>
    <property type="evidence" value="ECO:0007669"/>
    <property type="project" value="UniProtKB-KW"/>
</dbReference>
<dbReference type="SMART" id="SM00387">
    <property type="entry name" value="HATPase_c"/>
    <property type="match status" value="1"/>
</dbReference>
<dbReference type="CDD" id="cd06170">
    <property type="entry name" value="LuxR_C_like"/>
    <property type="match status" value="1"/>
</dbReference>
<evidence type="ECO:0000259" key="6">
    <source>
        <dbReference type="PROSITE" id="PS50043"/>
    </source>
</evidence>
<dbReference type="InterPro" id="IPR000792">
    <property type="entry name" value="Tscrpt_reg_LuxR_C"/>
</dbReference>
<dbReference type="PRINTS" id="PR00038">
    <property type="entry name" value="HTHLUXR"/>
</dbReference>
<dbReference type="PANTHER" id="PTHR24421">
    <property type="entry name" value="NITRATE/NITRITE SENSOR PROTEIN NARX-RELATED"/>
    <property type="match status" value="1"/>
</dbReference>